<dbReference type="AlphaFoldDB" id="A0ABD6EV56"/>
<accession>A0ABD6EV56</accession>
<comment type="caution">
    <text evidence="1">The sequence shown here is derived from an EMBL/GenBank/DDBJ whole genome shotgun (WGS) entry which is preliminary data.</text>
</comment>
<evidence type="ECO:0000313" key="1">
    <source>
        <dbReference type="EMBL" id="MFH4980567.1"/>
    </source>
</evidence>
<gene>
    <name evidence="1" type="ORF">AB6A40_007276</name>
</gene>
<evidence type="ECO:0000313" key="2">
    <source>
        <dbReference type="Proteomes" id="UP001608902"/>
    </source>
</evidence>
<dbReference type="Proteomes" id="UP001608902">
    <property type="component" value="Unassembled WGS sequence"/>
</dbReference>
<protein>
    <recommendedName>
        <fullName evidence="3">Reverse transcriptase domain-containing protein</fullName>
    </recommendedName>
</protein>
<proteinExistence type="predicted"/>
<sequence>MRKVLSICKIWKCIRREGIRRWLFPLLKKPDSSSHISWIIFLVLSPLLQPPLFYLKNIAHFLSRIDEINVKQSRGEFASFDIENFYTNADRKDALRTLSTLVSNHSISFCTYDFQS</sequence>
<name>A0ABD6EV56_9BILA</name>
<evidence type="ECO:0008006" key="3">
    <source>
        <dbReference type="Google" id="ProtNLM"/>
    </source>
</evidence>
<dbReference type="EMBL" id="JBGFUD010005747">
    <property type="protein sequence ID" value="MFH4980567.1"/>
    <property type="molecule type" value="Genomic_DNA"/>
</dbReference>
<organism evidence="1 2">
    <name type="scientific">Gnathostoma spinigerum</name>
    <dbReference type="NCBI Taxonomy" id="75299"/>
    <lineage>
        <taxon>Eukaryota</taxon>
        <taxon>Metazoa</taxon>
        <taxon>Ecdysozoa</taxon>
        <taxon>Nematoda</taxon>
        <taxon>Chromadorea</taxon>
        <taxon>Rhabditida</taxon>
        <taxon>Spirurina</taxon>
        <taxon>Gnathostomatomorpha</taxon>
        <taxon>Gnathostomatoidea</taxon>
        <taxon>Gnathostomatidae</taxon>
        <taxon>Gnathostoma</taxon>
    </lineage>
</organism>
<keyword evidence="2" id="KW-1185">Reference proteome</keyword>
<reference evidence="1 2" key="1">
    <citation type="submission" date="2024-08" db="EMBL/GenBank/DDBJ databases">
        <title>Gnathostoma spinigerum genome.</title>
        <authorList>
            <person name="Gonzalez-Bertolin B."/>
            <person name="Monzon S."/>
            <person name="Zaballos A."/>
            <person name="Jimenez P."/>
            <person name="Dekumyoy P."/>
            <person name="Varona S."/>
            <person name="Cuesta I."/>
            <person name="Sumanam S."/>
            <person name="Adisakwattana P."/>
            <person name="Gasser R.B."/>
            <person name="Hernandez-Gonzalez A."/>
            <person name="Young N.D."/>
            <person name="Perteguer M.J."/>
        </authorList>
    </citation>
    <scope>NUCLEOTIDE SEQUENCE [LARGE SCALE GENOMIC DNA]</scope>
    <source>
        <strain evidence="1">AL3</strain>
        <tissue evidence="1">Liver</tissue>
    </source>
</reference>